<dbReference type="OMA" id="CWTNGYS"/>
<dbReference type="PATRIC" id="fig|55802.8.peg.1352"/>
<sequence length="183" mass="21455">MEDISVLIEKWRKIYKEEVKSKRKHREEIRLTPENYFNVVRPFFVKISPEDREYVRTFRMVSYGMLEYSPSLRTLILRGAGYNLARRLIETGEIRSIDDLPKVFLNQKIGLLDIVDESFSKMKVNIYECISCYRAPPIGRTLCDFEAGLIQGVMEELVGKNVTREIYCWGLGNSFCGFEVIFE</sequence>
<dbReference type="Pfam" id="PF02830">
    <property type="entry name" value="V4R"/>
    <property type="match status" value="1"/>
</dbReference>
<accession>A0A0S1XC28</accession>
<dbReference type="PANTHER" id="PTHR35090:SF2">
    <property type="entry name" value="ARSR FAMILY TRANSCRIPTIONAL REGULATOR"/>
    <property type="match status" value="1"/>
</dbReference>
<dbReference type="AlphaFoldDB" id="A0A0S1XC28"/>
<name>A0A0S1XC28_THEBA</name>
<feature type="domain" description="4-vinyl reductase 4VR" evidence="1">
    <location>
        <begin position="121"/>
        <end position="182"/>
    </location>
</feature>
<proteinExistence type="predicted"/>
<dbReference type="SMART" id="SM00989">
    <property type="entry name" value="V4R"/>
    <property type="match status" value="1"/>
</dbReference>
<reference evidence="2 3" key="1">
    <citation type="journal article" date="2016" name="Genome Announc.">
        <title>Complete genome sequence of the hyperthermophilic and piezophilic archaeon Thermococcus barophilus Ch5, capable of growth at the expense of hydrogenogenesis from carbon monoxide and formate.</title>
        <authorList>
            <person name="Oger P."/>
            <person name="Sokolova T.G."/>
            <person name="Kozhevnikova D.A."/>
            <person name="Taranov E.A."/>
            <person name="Vannier P."/>
            <person name="Lee H.S."/>
            <person name="Kwon K.K."/>
            <person name="Kang S.G."/>
            <person name="Lee J.H."/>
            <person name="Bonch-Osmolovskaya E.A."/>
            <person name="Lebedinsky A.V."/>
        </authorList>
    </citation>
    <scope>NUCLEOTIDE SEQUENCE [LARGE SCALE GENOMIC DNA]</scope>
    <source>
        <strain evidence="3">Ch5</strain>
    </source>
</reference>
<organism evidence="2 3">
    <name type="scientific">Thermococcus barophilus</name>
    <dbReference type="NCBI Taxonomy" id="55802"/>
    <lineage>
        <taxon>Archaea</taxon>
        <taxon>Methanobacteriati</taxon>
        <taxon>Methanobacteriota</taxon>
        <taxon>Thermococci</taxon>
        <taxon>Thermococcales</taxon>
        <taxon>Thermococcaceae</taxon>
        <taxon>Thermococcus</taxon>
    </lineage>
</organism>
<dbReference type="STRING" id="55802.TBCH5v1_1372"/>
<dbReference type="Proteomes" id="UP000066042">
    <property type="component" value="Chromosome"/>
</dbReference>
<evidence type="ECO:0000313" key="2">
    <source>
        <dbReference type="EMBL" id="ALM75292.1"/>
    </source>
</evidence>
<dbReference type="Gene3D" id="3.30.1380.20">
    <property type="entry name" value="Trafficking protein particle complex subunit 3"/>
    <property type="match status" value="1"/>
</dbReference>
<protein>
    <recommendedName>
        <fullName evidence="1">4-vinyl reductase 4VR domain-containing protein</fullName>
    </recommendedName>
</protein>
<dbReference type="InterPro" id="IPR004096">
    <property type="entry name" value="V4R"/>
</dbReference>
<dbReference type="EMBL" id="CP013050">
    <property type="protein sequence ID" value="ALM75292.1"/>
    <property type="molecule type" value="Genomic_DNA"/>
</dbReference>
<evidence type="ECO:0000259" key="1">
    <source>
        <dbReference type="SMART" id="SM00989"/>
    </source>
</evidence>
<evidence type="ECO:0000313" key="3">
    <source>
        <dbReference type="Proteomes" id="UP000066042"/>
    </source>
</evidence>
<dbReference type="SUPFAM" id="SSF111126">
    <property type="entry name" value="Ligand-binding domain in the NO signalling and Golgi transport"/>
    <property type="match status" value="1"/>
</dbReference>
<dbReference type="InterPro" id="IPR024096">
    <property type="entry name" value="NO_sig/Golgi_transp_ligand-bd"/>
</dbReference>
<dbReference type="PANTHER" id="PTHR35090">
    <property type="entry name" value="DNA-DIRECTED RNA POLYMERASE SUBUNIT I"/>
    <property type="match status" value="1"/>
</dbReference>
<gene>
    <name evidence="2" type="ORF">TBCH5v1_1372</name>
</gene>